<dbReference type="EMBL" id="KN042434">
    <property type="protein sequence ID" value="KFH62014.1"/>
    <property type="molecule type" value="Genomic_DNA"/>
</dbReference>
<dbReference type="SUPFAM" id="SSF52833">
    <property type="entry name" value="Thioredoxin-like"/>
    <property type="match status" value="1"/>
</dbReference>
<evidence type="ECO:0008006" key="5">
    <source>
        <dbReference type="Google" id="ProtNLM"/>
    </source>
</evidence>
<dbReference type="GO" id="GO:0004364">
    <property type="term" value="F:glutathione transferase activity"/>
    <property type="evidence" value="ECO:0007669"/>
    <property type="project" value="TreeGrafter"/>
</dbReference>
<dbReference type="OrthoDB" id="414243at2759"/>
<dbReference type="InterPro" id="IPR040079">
    <property type="entry name" value="Glutathione_S-Trfase"/>
</dbReference>
<gene>
    <name evidence="3" type="ORF">MVEG_12168</name>
</gene>
<dbReference type="Gene3D" id="1.20.1050.10">
    <property type="match status" value="1"/>
</dbReference>
<protein>
    <recommendedName>
        <fullName evidence="5">Glutathione S-transferase</fullName>
    </recommendedName>
</protein>
<dbReference type="Gene3D" id="3.40.30.10">
    <property type="entry name" value="Glutaredoxin"/>
    <property type="match status" value="1"/>
</dbReference>
<evidence type="ECO:0000313" key="4">
    <source>
        <dbReference type="Proteomes" id="UP000243308"/>
    </source>
</evidence>
<dbReference type="InterPro" id="IPR010987">
    <property type="entry name" value="Glutathione-S-Trfase_C-like"/>
</dbReference>
<proteinExistence type="predicted"/>
<dbReference type="SUPFAM" id="SSF47616">
    <property type="entry name" value="GST C-terminal domain-like"/>
    <property type="match status" value="1"/>
</dbReference>
<evidence type="ECO:0000259" key="1">
    <source>
        <dbReference type="PROSITE" id="PS50404"/>
    </source>
</evidence>
<dbReference type="Pfam" id="PF14497">
    <property type="entry name" value="GST_C_3"/>
    <property type="match status" value="1"/>
</dbReference>
<dbReference type="PANTHER" id="PTHR11571">
    <property type="entry name" value="GLUTATHIONE S-TRANSFERASE"/>
    <property type="match status" value="1"/>
</dbReference>
<accession>A0A086TJ87</accession>
<dbReference type="GO" id="GO:0006749">
    <property type="term" value="P:glutathione metabolic process"/>
    <property type="evidence" value="ECO:0007669"/>
    <property type="project" value="TreeGrafter"/>
</dbReference>
<dbReference type="AlphaFoldDB" id="A0A086TJ87"/>
<name>A0A086TJ87_9FUNG</name>
<organism evidence="3 4">
    <name type="scientific">Podila verticillata NRRL 6337</name>
    <dbReference type="NCBI Taxonomy" id="1069443"/>
    <lineage>
        <taxon>Eukaryota</taxon>
        <taxon>Fungi</taxon>
        <taxon>Fungi incertae sedis</taxon>
        <taxon>Mucoromycota</taxon>
        <taxon>Mortierellomycotina</taxon>
        <taxon>Mortierellomycetes</taxon>
        <taxon>Mortierellales</taxon>
        <taxon>Mortierellaceae</taxon>
        <taxon>Podila</taxon>
    </lineage>
</organism>
<dbReference type="InterPro" id="IPR004045">
    <property type="entry name" value="Glutathione_S-Trfase_N"/>
</dbReference>
<reference evidence="3 4" key="1">
    <citation type="submission" date="2011-02" db="EMBL/GenBank/DDBJ databases">
        <title>The Genome Sequence of Mortierella verticillata NRRL 6337.</title>
        <authorList>
            <consortium name="The Broad Institute Genome Sequencing Platform"/>
            <person name="Russ C."/>
            <person name="Cuomo C."/>
            <person name="Burger G."/>
            <person name="Gray M.W."/>
            <person name="Holland P.W.H."/>
            <person name="King N."/>
            <person name="Lang F.B.F."/>
            <person name="Roger A.J."/>
            <person name="Ruiz-Trillo I."/>
            <person name="Young S.K."/>
            <person name="Zeng Q."/>
            <person name="Gargeya S."/>
            <person name="Alvarado L."/>
            <person name="Berlin A."/>
            <person name="Chapman S.B."/>
            <person name="Chen Z."/>
            <person name="Freedman E."/>
            <person name="Gellesch M."/>
            <person name="Goldberg J."/>
            <person name="Griggs A."/>
            <person name="Gujja S."/>
            <person name="Heilman E."/>
            <person name="Heiman D."/>
            <person name="Howarth C."/>
            <person name="Mehta T."/>
            <person name="Neiman D."/>
            <person name="Pearson M."/>
            <person name="Roberts A."/>
            <person name="Saif S."/>
            <person name="Shea T."/>
            <person name="Shenoy N."/>
            <person name="Sisk P."/>
            <person name="Stolte C."/>
            <person name="Sykes S."/>
            <person name="White J."/>
            <person name="Yandava C."/>
            <person name="Haas B."/>
            <person name="Nusbaum C."/>
            <person name="Birren B."/>
        </authorList>
    </citation>
    <scope>NUCLEOTIDE SEQUENCE [LARGE SCALE GENOMIC DNA]</scope>
    <source>
        <strain evidence="3 4">NRRL 6337</strain>
    </source>
</reference>
<dbReference type="InterPro" id="IPR050213">
    <property type="entry name" value="GST_superfamily"/>
</dbReference>
<evidence type="ECO:0000259" key="2">
    <source>
        <dbReference type="PROSITE" id="PS50405"/>
    </source>
</evidence>
<evidence type="ECO:0000313" key="3">
    <source>
        <dbReference type="EMBL" id="KFH62014.1"/>
    </source>
</evidence>
<feature type="domain" description="GST C-terminal" evidence="2">
    <location>
        <begin position="105"/>
        <end position="237"/>
    </location>
</feature>
<feature type="domain" description="GST N-terminal" evidence="1">
    <location>
        <begin position="23"/>
        <end position="103"/>
    </location>
</feature>
<keyword evidence="4" id="KW-1185">Reference proteome</keyword>
<sequence length="242" mass="26602">MVHAFFNPAQAATFNEIALRKDSTFEVCYFGFHGLAHTVRTILALSGAKFTSYVPEDWASEKPKKPFGVMPTLKETSVNGKVIEIAETDAIARYLSRKFGYMGTNAFEETVINQFFSSTNSVASTIFIKYFGTKDPEAKAEVKSKLLTDTIQPWMRFHEQHLADNGSNGHYIGSALSLADIATAVLINMLNGLFGADTVTEEKNPALFKVHATVVSNPSFVAWTHTDSFKTLAAANLKVIGF</sequence>
<dbReference type="Proteomes" id="UP000243308">
    <property type="component" value="Unassembled WGS sequence"/>
</dbReference>
<dbReference type="InterPro" id="IPR004046">
    <property type="entry name" value="GST_C"/>
</dbReference>
<dbReference type="PANTHER" id="PTHR11571:SF150">
    <property type="entry name" value="GLUTATHIONE S-TRANSFERASE"/>
    <property type="match status" value="1"/>
</dbReference>
<dbReference type="PROSITE" id="PS50405">
    <property type="entry name" value="GST_CTER"/>
    <property type="match status" value="1"/>
</dbReference>
<dbReference type="InterPro" id="IPR036249">
    <property type="entry name" value="Thioredoxin-like_sf"/>
</dbReference>
<dbReference type="SFLD" id="SFLDS00019">
    <property type="entry name" value="Glutathione_Transferase_(cytos"/>
    <property type="match status" value="1"/>
</dbReference>
<dbReference type="InterPro" id="IPR036282">
    <property type="entry name" value="Glutathione-S-Trfase_C_sf"/>
</dbReference>
<dbReference type="PROSITE" id="PS50404">
    <property type="entry name" value="GST_NTER"/>
    <property type="match status" value="1"/>
</dbReference>